<organism evidence="2 3">
    <name type="scientific">Pseudonocardia kunmingensis</name>
    <dbReference type="NCBI Taxonomy" id="630975"/>
    <lineage>
        <taxon>Bacteria</taxon>
        <taxon>Bacillati</taxon>
        <taxon>Actinomycetota</taxon>
        <taxon>Actinomycetes</taxon>
        <taxon>Pseudonocardiales</taxon>
        <taxon>Pseudonocardiaceae</taxon>
        <taxon>Pseudonocardia</taxon>
    </lineage>
</organism>
<keyword evidence="3" id="KW-1185">Reference proteome</keyword>
<dbReference type="InterPro" id="IPR013216">
    <property type="entry name" value="Methyltransf_11"/>
</dbReference>
<dbReference type="InterPro" id="IPR029063">
    <property type="entry name" value="SAM-dependent_MTases_sf"/>
</dbReference>
<evidence type="ECO:0000259" key="1">
    <source>
        <dbReference type="Pfam" id="PF08241"/>
    </source>
</evidence>
<dbReference type="CDD" id="cd02440">
    <property type="entry name" value="AdoMet_MTases"/>
    <property type="match status" value="1"/>
</dbReference>
<keyword evidence="2" id="KW-0489">Methyltransferase</keyword>
<keyword evidence="2" id="KW-0808">Transferase</keyword>
<dbReference type="SUPFAM" id="SSF53335">
    <property type="entry name" value="S-adenosyl-L-methionine-dependent methyltransferases"/>
    <property type="match status" value="1"/>
</dbReference>
<dbReference type="GO" id="GO:0032259">
    <property type="term" value="P:methylation"/>
    <property type="evidence" value="ECO:0007669"/>
    <property type="project" value="UniProtKB-KW"/>
</dbReference>
<dbReference type="GO" id="GO:0008757">
    <property type="term" value="F:S-adenosylmethionine-dependent methyltransferase activity"/>
    <property type="evidence" value="ECO:0007669"/>
    <property type="project" value="InterPro"/>
</dbReference>
<reference evidence="2 3" key="1">
    <citation type="submission" date="2019-06" db="EMBL/GenBank/DDBJ databases">
        <title>Sequencing the genomes of 1000 actinobacteria strains.</title>
        <authorList>
            <person name="Klenk H.-P."/>
        </authorList>
    </citation>
    <scope>NUCLEOTIDE SEQUENCE [LARGE SCALE GENOMIC DNA]</scope>
    <source>
        <strain evidence="2 3">DSM 45301</strain>
    </source>
</reference>
<comment type="caution">
    <text evidence="2">The sequence shown here is derived from an EMBL/GenBank/DDBJ whole genome shotgun (WGS) entry which is preliminary data.</text>
</comment>
<proteinExistence type="predicted"/>
<keyword evidence="2" id="KW-0830">Ubiquinone</keyword>
<evidence type="ECO:0000313" key="2">
    <source>
        <dbReference type="EMBL" id="TQM06120.1"/>
    </source>
</evidence>
<dbReference type="EMBL" id="VFPA01000004">
    <property type="protein sequence ID" value="TQM06120.1"/>
    <property type="molecule type" value="Genomic_DNA"/>
</dbReference>
<gene>
    <name evidence="2" type="ORF">FB558_6364</name>
</gene>
<accession>A0A543D9X7</accession>
<feature type="domain" description="Methyltransferase type 11" evidence="1">
    <location>
        <begin position="52"/>
        <end position="148"/>
    </location>
</feature>
<dbReference type="Gene3D" id="3.40.50.150">
    <property type="entry name" value="Vaccinia Virus protein VP39"/>
    <property type="match status" value="1"/>
</dbReference>
<dbReference type="PANTHER" id="PTHR43591">
    <property type="entry name" value="METHYLTRANSFERASE"/>
    <property type="match status" value="1"/>
</dbReference>
<dbReference type="Proteomes" id="UP000315677">
    <property type="component" value="Unassembled WGS sequence"/>
</dbReference>
<protein>
    <submittedName>
        <fullName evidence="2">Ubiquinone/menaquinone biosynthesis C-methylase UbiE</fullName>
    </submittedName>
</protein>
<sequence>MPGGIGDVVVDRFFRRPRGMIARRWWRDPKPHHEIFRDVLAAADLAPNDRLLEVGCGGGTFLEWALRSGCSAAAVDHSLDMVRLAEATNAAAVAEGRLEVRQAPGERLPYPDAAFICAVTMNVFFFLDGKAALAELARVLAPGGRLVLHTVAPDPPASVMPPLLARRMAFYDDECLAALLRDAGFTDVAVERRGKGELQLATARRSAP</sequence>
<evidence type="ECO:0000313" key="3">
    <source>
        <dbReference type="Proteomes" id="UP000315677"/>
    </source>
</evidence>
<dbReference type="AlphaFoldDB" id="A0A543D9X7"/>
<dbReference type="Pfam" id="PF08241">
    <property type="entry name" value="Methyltransf_11"/>
    <property type="match status" value="1"/>
</dbReference>
<name>A0A543D9X7_9PSEU</name>